<evidence type="ECO:0000256" key="3">
    <source>
        <dbReference type="ARBA" id="ARBA00022692"/>
    </source>
</evidence>
<comment type="subcellular location">
    <subcellularLocation>
        <location evidence="1">Virion membrane</location>
        <topology evidence="1">Single-pass membrane protein</topology>
    </subcellularLocation>
</comment>
<feature type="transmembrane region" description="Helical" evidence="12">
    <location>
        <begin position="285"/>
        <end position="318"/>
    </location>
</feature>
<protein>
    <submittedName>
        <fullName evidence="13">IMV heparin binding surface protein</fullName>
    </submittedName>
</protein>
<dbReference type="InterPro" id="IPR004900">
    <property type="entry name" value="Poxvirus_P35"/>
</dbReference>
<evidence type="ECO:0000256" key="7">
    <source>
        <dbReference type="ARBA" id="ARBA00022921"/>
    </source>
</evidence>
<feature type="region of interest" description="Disordered" evidence="11">
    <location>
        <begin position="28"/>
        <end position="68"/>
    </location>
</feature>
<gene>
    <name evidence="13" type="primary">H3L</name>
    <name evidence="13" type="ORF">SQPV_0670</name>
</gene>
<keyword evidence="3 12" id="KW-0812">Transmembrane</keyword>
<keyword evidence="9 12" id="KW-0472">Membrane</keyword>
<keyword evidence="8 12" id="KW-1133">Transmembrane helix</keyword>
<evidence type="ECO:0000256" key="1">
    <source>
        <dbReference type="ARBA" id="ARBA00004381"/>
    </source>
</evidence>
<dbReference type="Pfam" id="PF03213">
    <property type="entry name" value="Pox_P35"/>
    <property type="match status" value="1"/>
</dbReference>
<evidence type="ECO:0000256" key="2">
    <source>
        <dbReference type="ARBA" id="ARBA00022581"/>
    </source>
</evidence>
<proteinExistence type="predicted"/>
<dbReference type="RefSeq" id="YP_008658492.1">
    <property type="nucleotide sequence ID" value="NC_022563.1"/>
</dbReference>
<dbReference type="EMBL" id="HE601899">
    <property type="protein sequence ID" value="CCD83250.1"/>
    <property type="molecule type" value="Genomic_DNA"/>
</dbReference>
<dbReference type="GeneID" id="18158384"/>
<evidence type="ECO:0000256" key="9">
    <source>
        <dbReference type="ARBA" id="ARBA00023136"/>
    </source>
</evidence>
<evidence type="ECO:0000256" key="5">
    <source>
        <dbReference type="ARBA" id="ARBA00022844"/>
    </source>
</evidence>
<name>U3UBJ8_9POXV</name>
<accession>U3UBJ8</accession>
<dbReference type="KEGG" id="vg:18158384"/>
<organism evidence="13 14">
    <name type="scientific">Squirrelpox virus</name>
    <dbReference type="NCBI Taxonomy" id="240426"/>
    <lineage>
        <taxon>Viruses</taxon>
        <taxon>Varidnaviria</taxon>
        <taxon>Bamfordvirae</taxon>
        <taxon>Nucleocytoviricota</taxon>
        <taxon>Pokkesviricetes</taxon>
        <taxon>Chitovirales</taxon>
        <taxon>Poxviridae</taxon>
        <taxon>Chordopoxvirinae</taxon>
        <taxon>Sciuripoxvirus</taxon>
        <taxon>Sciuripoxvirus squirrelpox</taxon>
    </lineage>
</organism>
<feature type="compositionally biased region" description="Pro residues" evidence="11">
    <location>
        <begin position="38"/>
        <end position="49"/>
    </location>
</feature>
<sequence>MASKPPLPVQVFIVPLVQRPEVEVLPNVPGLVNTQNGPNPPPPQAPPAPGQDGGRNPRGGDGPPKPVMVTTWNVHPNNDDMQRYFNWTCRSMCTAESIDRVIRHLSLWEHVGDPQYANGTRPETRDGDEPPNDDFIVVLEDHNTVLDTDVFEPLVEAMGSKGIDIMELTSSVTATTSYTMLSENPPLVSYQSGVVFNASAYIIRVSAAHRLAKEIVDSGGLHTGIGFEMARLERDMGLVRHTLSDARSYVYSDVRLKAVRRAQVTRPCLWNRALTWLSKRFPDMAYALSTPLVSVFGLFEINVVGVVIIALLLLMIVFDVSYRLPWFLMGILVTAVV</sequence>
<evidence type="ECO:0000256" key="4">
    <source>
        <dbReference type="ARBA" id="ARBA00022804"/>
    </source>
</evidence>
<keyword evidence="10" id="KW-1160">Virus entry into host cell</keyword>
<dbReference type="Proteomes" id="UP000144311">
    <property type="component" value="Segment"/>
</dbReference>
<dbReference type="GO" id="GO:0046718">
    <property type="term" value="P:symbiont entry into host cell"/>
    <property type="evidence" value="ECO:0007669"/>
    <property type="project" value="UniProtKB-KW"/>
</dbReference>
<dbReference type="GO" id="GO:0019031">
    <property type="term" value="C:viral envelope"/>
    <property type="evidence" value="ECO:0007669"/>
    <property type="project" value="UniProtKB-KW"/>
</dbReference>
<feature type="compositionally biased region" description="Gly residues" evidence="11">
    <location>
        <begin position="51"/>
        <end position="62"/>
    </location>
</feature>
<reference evidence="13 14" key="1">
    <citation type="submission" date="2011-10" db="EMBL/GenBank/DDBJ databases">
        <authorList>
            <person name="Darby A."/>
        </authorList>
    </citation>
    <scope>NUCLEOTIDE SEQUENCE [LARGE SCALE GENOMIC DNA]</scope>
    <source>
        <strain evidence="13">Red squirrel UK</strain>
    </source>
</reference>
<evidence type="ECO:0000313" key="14">
    <source>
        <dbReference type="Proteomes" id="UP000144311"/>
    </source>
</evidence>
<keyword evidence="6" id="KW-0261">Viral envelope protein</keyword>
<evidence type="ECO:0000256" key="8">
    <source>
        <dbReference type="ARBA" id="ARBA00022989"/>
    </source>
</evidence>
<evidence type="ECO:0000256" key="6">
    <source>
        <dbReference type="ARBA" id="ARBA00022879"/>
    </source>
</evidence>
<keyword evidence="2" id="KW-0945">Host-virus interaction</keyword>
<evidence type="ECO:0000256" key="12">
    <source>
        <dbReference type="SAM" id="Phobius"/>
    </source>
</evidence>
<keyword evidence="4" id="KW-1161">Viral attachment to host cell</keyword>
<dbReference type="GO" id="GO:0055036">
    <property type="term" value="C:virion membrane"/>
    <property type="evidence" value="ECO:0007669"/>
    <property type="project" value="UniProtKB-SubCell"/>
</dbReference>
<evidence type="ECO:0000256" key="11">
    <source>
        <dbReference type="SAM" id="MobiDB-lite"/>
    </source>
</evidence>
<keyword evidence="5" id="KW-0946">Virion</keyword>
<keyword evidence="14" id="KW-1185">Reference proteome</keyword>
<evidence type="ECO:0000313" key="13">
    <source>
        <dbReference type="EMBL" id="CCD83250.1"/>
    </source>
</evidence>
<keyword evidence="7" id="KW-0426">Late protein</keyword>
<reference evidence="13 14" key="2">
    <citation type="submission" date="2013-10" db="EMBL/GenBank/DDBJ databases">
        <title>The genome of epidemic Squirrel Poxvirus reveals novel virulence genes.</title>
        <authorList>
            <person name="Darby A.C."/>
            <person name="McInnes C.J."/>
            <person name="Kjaer K.H."/>
            <person name="Wood A.R."/>
            <person name="Hughes M."/>
            <person name="Martensen P.M."/>
            <person name="Radford A.D."/>
            <person name="Hall N."/>
            <person name="Chantrey J."/>
        </authorList>
    </citation>
    <scope>NUCLEOTIDE SEQUENCE [LARGE SCALE GENOMIC DNA]</scope>
    <source>
        <strain evidence="13">Red squirrel UK</strain>
    </source>
</reference>
<dbReference type="GO" id="GO:0019062">
    <property type="term" value="P:virion attachment to host cell"/>
    <property type="evidence" value="ECO:0007669"/>
    <property type="project" value="UniProtKB-KW"/>
</dbReference>
<evidence type="ECO:0000256" key="10">
    <source>
        <dbReference type="ARBA" id="ARBA00023296"/>
    </source>
</evidence>
<dbReference type="OrthoDB" id="9093at10239"/>